<dbReference type="EMBL" id="LTBC01000008">
    <property type="protein sequence ID" value="KYH31755.1"/>
    <property type="molecule type" value="Genomic_DNA"/>
</dbReference>
<keyword evidence="1" id="KW-0472">Membrane</keyword>
<proteinExistence type="predicted"/>
<dbReference type="Proteomes" id="UP000075670">
    <property type="component" value="Unassembled WGS sequence"/>
</dbReference>
<sequence length="164" mass="18404">MVLEGLAGPIVFLGGLILMFLVVPWERVKELALVGLVGGLVLAFVVVYLMQNYFGFWAFRRVDLVSISGIPLFLAASWFPLIIVFSHLLAQYRSILPVVLILLAFPLGATLLHLLLRANGMLFYRNWNLPLTFILSLGIHLVIMFYLYATGRLENLRGLAQTQT</sequence>
<dbReference type="PATRIC" id="fig|1122241.3.peg.2258"/>
<feature type="transmembrane region" description="Helical" evidence="1">
    <location>
        <begin position="95"/>
        <end position="115"/>
    </location>
</feature>
<keyword evidence="1" id="KW-1133">Transmembrane helix</keyword>
<evidence type="ECO:0000313" key="2">
    <source>
        <dbReference type="EMBL" id="KYH31755.1"/>
    </source>
</evidence>
<dbReference type="AlphaFoldDB" id="A0A151AVS4"/>
<dbReference type="RefSeq" id="WP_062284708.1">
    <property type="nucleotide sequence ID" value="NZ_LTBC01000008.1"/>
</dbReference>
<dbReference type="OrthoDB" id="1724505at2"/>
<accession>A0A151AVS4</accession>
<feature type="transmembrane region" description="Helical" evidence="1">
    <location>
        <begin position="31"/>
        <end position="50"/>
    </location>
</feature>
<keyword evidence="1" id="KW-0812">Transmembrane</keyword>
<evidence type="ECO:0000256" key="1">
    <source>
        <dbReference type="SAM" id="Phobius"/>
    </source>
</evidence>
<reference evidence="2 3" key="1">
    <citation type="submission" date="2016-02" db="EMBL/GenBank/DDBJ databases">
        <title>Genome sequence of Moorella mulderi DSM 14980.</title>
        <authorList>
            <person name="Poehlein A."/>
            <person name="Daniel R."/>
        </authorList>
    </citation>
    <scope>NUCLEOTIDE SEQUENCE [LARGE SCALE GENOMIC DNA]</scope>
    <source>
        <strain evidence="2 3">DSM 14980</strain>
    </source>
</reference>
<keyword evidence="3" id="KW-1185">Reference proteome</keyword>
<feature type="transmembrane region" description="Helical" evidence="1">
    <location>
        <begin position="127"/>
        <end position="149"/>
    </location>
</feature>
<protein>
    <submittedName>
        <fullName evidence="2">Uncharacterized protein</fullName>
    </submittedName>
</protein>
<feature type="transmembrane region" description="Helical" evidence="1">
    <location>
        <begin position="6"/>
        <end position="24"/>
    </location>
</feature>
<name>A0A151AVS4_9FIRM</name>
<feature type="transmembrane region" description="Helical" evidence="1">
    <location>
        <begin position="70"/>
        <end position="88"/>
    </location>
</feature>
<evidence type="ECO:0000313" key="3">
    <source>
        <dbReference type="Proteomes" id="UP000075670"/>
    </source>
</evidence>
<comment type="caution">
    <text evidence="2">The sequence shown here is derived from an EMBL/GenBank/DDBJ whole genome shotgun (WGS) entry which is preliminary data.</text>
</comment>
<organism evidence="2 3">
    <name type="scientific">Moorella mulderi DSM 14980</name>
    <dbReference type="NCBI Taxonomy" id="1122241"/>
    <lineage>
        <taxon>Bacteria</taxon>
        <taxon>Bacillati</taxon>
        <taxon>Bacillota</taxon>
        <taxon>Clostridia</taxon>
        <taxon>Neomoorellales</taxon>
        <taxon>Neomoorellaceae</taxon>
        <taxon>Neomoorella</taxon>
    </lineage>
</organism>
<gene>
    <name evidence="2" type="ORF">MOMUL_21210</name>
</gene>